<dbReference type="PANTHER" id="PTHR45689:SF5">
    <property type="entry name" value="I[[H]] CHANNEL, ISOFORM E"/>
    <property type="match status" value="1"/>
</dbReference>
<proteinExistence type="predicted"/>
<evidence type="ECO:0000259" key="2">
    <source>
        <dbReference type="PROSITE" id="PS50042"/>
    </source>
</evidence>
<organism evidence="3 4">
    <name type="scientific">Tetrahymena thermophila (strain SB210)</name>
    <dbReference type="NCBI Taxonomy" id="312017"/>
    <lineage>
        <taxon>Eukaryota</taxon>
        <taxon>Sar</taxon>
        <taxon>Alveolata</taxon>
        <taxon>Ciliophora</taxon>
        <taxon>Intramacronucleata</taxon>
        <taxon>Oligohymenophorea</taxon>
        <taxon>Hymenostomatida</taxon>
        <taxon>Tetrahymenina</taxon>
        <taxon>Tetrahymenidae</taxon>
        <taxon>Tetrahymena</taxon>
    </lineage>
</organism>
<dbReference type="PROSITE" id="PS50042">
    <property type="entry name" value="CNMP_BINDING_3"/>
    <property type="match status" value="1"/>
</dbReference>
<evidence type="ECO:0000313" key="3">
    <source>
        <dbReference type="EMBL" id="EWS75483.1"/>
    </source>
</evidence>
<dbReference type="EMBL" id="GG662770">
    <property type="protein sequence ID" value="EWS75483.1"/>
    <property type="molecule type" value="Genomic_DNA"/>
</dbReference>
<dbReference type="Gene3D" id="2.60.120.10">
    <property type="entry name" value="Jelly Rolls"/>
    <property type="match status" value="1"/>
</dbReference>
<dbReference type="GO" id="GO:0005249">
    <property type="term" value="F:voltage-gated potassium channel activity"/>
    <property type="evidence" value="ECO:0007669"/>
    <property type="project" value="TreeGrafter"/>
</dbReference>
<dbReference type="SMART" id="SM00100">
    <property type="entry name" value="cNMP"/>
    <property type="match status" value="1"/>
</dbReference>
<dbReference type="InterPro" id="IPR018490">
    <property type="entry name" value="cNMP-bd_dom_sf"/>
</dbReference>
<protein>
    <submittedName>
        <fullName evidence="3">Cyclic nucleotide-binding domain protein</fullName>
    </submittedName>
</protein>
<dbReference type="Pfam" id="PF07885">
    <property type="entry name" value="Ion_trans_2"/>
    <property type="match status" value="1"/>
</dbReference>
<dbReference type="OrthoDB" id="421226at2759"/>
<dbReference type="SUPFAM" id="SSF51206">
    <property type="entry name" value="cAMP-binding domain-like"/>
    <property type="match status" value="1"/>
</dbReference>
<dbReference type="Pfam" id="PF00027">
    <property type="entry name" value="cNMP_binding"/>
    <property type="match status" value="1"/>
</dbReference>
<name>W7XF86_TETTS</name>
<dbReference type="GO" id="GO:0035725">
    <property type="term" value="P:sodium ion transmembrane transport"/>
    <property type="evidence" value="ECO:0007669"/>
    <property type="project" value="TreeGrafter"/>
</dbReference>
<dbReference type="InterPro" id="IPR014710">
    <property type="entry name" value="RmlC-like_jellyroll"/>
</dbReference>
<dbReference type="Gene3D" id="1.10.287.70">
    <property type="match status" value="1"/>
</dbReference>
<dbReference type="PANTHER" id="PTHR45689">
    <property type="entry name" value="I[[H]] CHANNEL, ISOFORM E"/>
    <property type="match status" value="1"/>
</dbReference>
<dbReference type="InterPro" id="IPR013099">
    <property type="entry name" value="K_chnl_dom"/>
</dbReference>
<dbReference type="Gene3D" id="1.10.287.630">
    <property type="entry name" value="Helix hairpin bin"/>
    <property type="match status" value="1"/>
</dbReference>
<dbReference type="GeneID" id="24438731"/>
<feature type="region of interest" description="Disordered" evidence="1">
    <location>
        <begin position="716"/>
        <end position="738"/>
    </location>
</feature>
<dbReference type="AlphaFoldDB" id="W7XF86"/>
<gene>
    <name evidence="3" type="ORF">TTHERM_000393389</name>
</gene>
<dbReference type="InParanoid" id="W7XF86"/>
<feature type="region of interest" description="Disordered" evidence="1">
    <location>
        <begin position="834"/>
        <end position="854"/>
    </location>
</feature>
<dbReference type="SUPFAM" id="SSF81324">
    <property type="entry name" value="Voltage-gated potassium channels"/>
    <property type="match status" value="1"/>
</dbReference>
<feature type="compositionally biased region" description="Basic and acidic residues" evidence="1">
    <location>
        <begin position="840"/>
        <end position="854"/>
    </location>
</feature>
<dbReference type="InterPro" id="IPR051413">
    <property type="entry name" value="K/Na_HCN_channel"/>
</dbReference>
<dbReference type="Proteomes" id="UP000009168">
    <property type="component" value="Unassembled WGS sequence"/>
</dbReference>
<dbReference type="KEGG" id="tet:TTHERM_000393389"/>
<dbReference type="CDD" id="cd00038">
    <property type="entry name" value="CAP_ED"/>
    <property type="match status" value="1"/>
</dbReference>
<dbReference type="GO" id="GO:0003254">
    <property type="term" value="P:regulation of membrane depolarization"/>
    <property type="evidence" value="ECO:0007669"/>
    <property type="project" value="TreeGrafter"/>
</dbReference>
<feature type="domain" description="Cyclic nucleotide-binding" evidence="2">
    <location>
        <begin position="126"/>
        <end position="240"/>
    </location>
</feature>
<reference evidence="4" key="1">
    <citation type="journal article" date="2006" name="PLoS Biol.">
        <title>Macronuclear genome sequence of the ciliate Tetrahymena thermophila, a model eukaryote.</title>
        <authorList>
            <person name="Eisen J.A."/>
            <person name="Coyne R.S."/>
            <person name="Wu M."/>
            <person name="Wu D."/>
            <person name="Thiagarajan M."/>
            <person name="Wortman J.R."/>
            <person name="Badger J.H."/>
            <person name="Ren Q."/>
            <person name="Amedeo P."/>
            <person name="Jones K.M."/>
            <person name="Tallon L.J."/>
            <person name="Delcher A.L."/>
            <person name="Salzberg S.L."/>
            <person name="Silva J.C."/>
            <person name="Haas B.J."/>
            <person name="Majoros W.H."/>
            <person name="Farzad M."/>
            <person name="Carlton J.M."/>
            <person name="Smith R.K. Jr."/>
            <person name="Garg J."/>
            <person name="Pearlman R.E."/>
            <person name="Karrer K.M."/>
            <person name="Sun L."/>
            <person name="Manning G."/>
            <person name="Elde N.C."/>
            <person name="Turkewitz A.P."/>
            <person name="Asai D.J."/>
            <person name="Wilkes D.E."/>
            <person name="Wang Y."/>
            <person name="Cai H."/>
            <person name="Collins K."/>
            <person name="Stewart B.A."/>
            <person name="Lee S.R."/>
            <person name="Wilamowska K."/>
            <person name="Weinberg Z."/>
            <person name="Ruzzo W.L."/>
            <person name="Wloga D."/>
            <person name="Gaertig J."/>
            <person name="Frankel J."/>
            <person name="Tsao C.-C."/>
            <person name="Gorovsky M.A."/>
            <person name="Keeling P.J."/>
            <person name="Waller R.F."/>
            <person name="Patron N.J."/>
            <person name="Cherry J.M."/>
            <person name="Stover N.A."/>
            <person name="Krieger C.J."/>
            <person name="del Toro C."/>
            <person name="Ryder H.F."/>
            <person name="Williamson S.C."/>
            <person name="Barbeau R.A."/>
            <person name="Hamilton E.P."/>
            <person name="Orias E."/>
        </authorList>
    </citation>
    <scope>NUCLEOTIDE SEQUENCE [LARGE SCALE GENOMIC DNA]</scope>
    <source>
        <strain evidence="4">SB210</strain>
    </source>
</reference>
<dbReference type="RefSeq" id="XP_012651952.1">
    <property type="nucleotide sequence ID" value="XM_012796498.1"/>
</dbReference>
<accession>W7XF86</accession>
<evidence type="ECO:0000313" key="4">
    <source>
        <dbReference type="Proteomes" id="UP000009168"/>
    </source>
</evidence>
<keyword evidence="4" id="KW-1185">Reference proteome</keyword>
<sequence length="877" mass="103146">MVTVGYGDIAPTNTEEKIMCSILIVLLCGIYGYSLNQIGVIFNELNKNSISIQQKKIYINKFMLRKNVSENLQNRIREYLDYYWEKKFDDDTQEEGLKIIQSLNSNLKKQLIYESNNLVIRDSPIFAQNFSPQLLSKLTQIITEQKYMPEEIIYEKDSSDLNSIFFIEQGEVQIINNGKNKVNVINELTKGQNFGYYSFFTGQPREFTTRSKSFSAVLKIDLKPFLELLKEFEDDLEKYYYIRDLINYNSQYDLINQYCSECHQSSHQINNCPKIHYCCDRIQLVKNEYSLSSLQIDRDPTFKRQSQKKTGYKQQIIRLLDKYIDFAVTFDVTLNEYEDKFLQSYYDKMEMQTPVNAEAEQNQKKDFIQFISQIAEDQPTEVFSINFDNNEKKKQYLSQHTLTQIQQDEHSKKQQQTLLEKSVNFDETSIGDNLRARVNSGNVSQSSYNNLQSNKDPNSNINLALKLNQYFFQNTDESPSENNQLLRLQSLVRNFEDLQIPLLETPVSRFSKLNIKREKSLKSFQRMISESLSIKSKLKNDEKIESEKQKNLEKSIQNDYSNIDTEIINPLDESVNYSQVSRRKLLKLEYDTMKIMKVYFIRDNYPSIIQKFNLTNRYYSYQIKNKSQIKMSSNEQNSKFDNLIDQGERQFQENTFISSQKENQNEFAEPNSGMKILSGSRLFRQSTINIIQQTNNNKSKARSIFRKFIYENRRSQSNNTSFHSSQNESENNKGEDQDSVFKRKSIFKYPNQNKIQSILITQNSNQIQDIDNISVNDNNEQKSIFYQQGKDQDQQSEIQDESKINFFPNQQIQNKMILDSSSIFSARTIQNEAQQSQRTEINRQSDDTSKQESDIKILKDDKTSQRILCKFDSFSDL</sequence>
<dbReference type="InterPro" id="IPR000595">
    <property type="entry name" value="cNMP-bd_dom"/>
</dbReference>
<dbReference type="GO" id="GO:0098855">
    <property type="term" value="C:HCN channel complex"/>
    <property type="evidence" value="ECO:0007669"/>
    <property type="project" value="TreeGrafter"/>
</dbReference>
<evidence type="ECO:0000256" key="1">
    <source>
        <dbReference type="SAM" id="MobiDB-lite"/>
    </source>
</evidence>
<feature type="compositionally biased region" description="Polar residues" evidence="1">
    <location>
        <begin position="716"/>
        <end position="729"/>
    </location>
</feature>